<evidence type="ECO:0000313" key="1">
    <source>
        <dbReference type="EMBL" id="KHJ85270.1"/>
    </source>
</evidence>
<name>A0A0B1SQ03_OESDE</name>
<dbReference type="AlphaFoldDB" id="A0A0B1SQ03"/>
<dbReference type="EMBL" id="KN564571">
    <property type="protein sequence ID" value="KHJ85270.1"/>
    <property type="molecule type" value="Genomic_DNA"/>
</dbReference>
<dbReference type="Proteomes" id="UP000053660">
    <property type="component" value="Unassembled WGS sequence"/>
</dbReference>
<gene>
    <name evidence="1" type="ORF">OESDEN_15007</name>
</gene>
<reference evidence="1 2" key="1">
    <citation type="submission" date="2014-03" db="EMBL/GenBank/DDBJ databases">
        <title>Draft genome of the hookworm Oesophagostomum dentatum.</title>
        <authorList>
            <person name="Mitreva M."/>
        </authorList>
    </citation>
    <scope>NUCLEOTIDE SEQUENCE [LARGE SCALE GENOMIC DNA]</scope>
    <source>
        <strain evidence="1 2">OD-Hann</strain>
    </source>
</reference>
<proteinExistence type="predicted"/>
<evidence type="ECO:0000313" key="2">
    <source>
        <dbReference type="Proteomes" id="UP000053660"/>
    </source>
</evidence>
<accession>A0A0B1SQ03</accession>
<protein>
    <submittedName>
        <fullName evidence="1">Uncharacterized protein</fullName>
    </submittedName>
</protein>
<keyword evidence="2" id="KW-1185">Reference proteome</keyword>
<sequence length="62" mass="6938">MSYYPNQYPAGYPAYSPYGQHVAPPAYVHAPPPQVVCQPPTICEVRASDRQSDNHKLFTFPS</sequence>
<organism evidence="1 2">
    <name type="scientific">Oesophagostomum dentatum</name>
    <name type="common">Nodular worm</name>
    <dbReference type="NCBI Taxonomy" id="61180"/>
    <lineage>
        <taxon>Eukaryota</taxon>
        <taxon>Metazoa</taxon>
        <taxon>Ecdysozoa</taxon>
        <taxon>Nematoda</taxon>
        <taxon>Chromadorea</taxon>
        <taxon>Rhabditida</taxon>
        <taxon>Rhabditina</taxon>
        <taxon>Rhabditomorpha</taxon>
        <taxon>Strongyloidea</taxon>
        <taxon>Strongylidae</taxon>
        <taxon>Oesophagostomum</taxon>
    </lineage>
</organism>